<protein>
    <submittedName>
        <fullName evidence="3">Uncharacterized protein</fullName>
    </submittedName>
</protein>
<name>A0A9P8VUU5_9HYPO</name>
<evidence type="ECO:0000313" key="3">
    <source>
        <dbReference type="EMBL" id="KAH6879405.1"/>
    </source>
</evidence>
<sequence length="288" mass="30223">MRVSLRAWLLVAGLLATPVATIQSASSTSALSTSVQPTPDPTGCGTQAPNLVLNPSWEQGLTVAWSYPLGTPYWGHGDGTQGNAYLNWPAAYSAEAKQTLSNLEVGTQYTVSIDLKMIVNGAGSSGKGCGFDLGNEVNGQVSLVNSAYFTFDETADRSWQTFTGTWVAQSTDFVFHMRMACTFLDDTYGFRLDNAVVRAPPNAPCPTTSSTSSTTSLVSTPQSTPTASPSTTPTTLLTFTPQSTPTTSPSTTPTTLLTSTPQSTPTTSQSTTTTRAPGKCRPGSGEPH</sequence>
<accession>A0A9P8VUU5</accession>
<feature type="chain" id="PRO_5040488887" evidence="2">
    <location>
        <begin position="22"/>
        <end position="288"/>
    </location>
</feature>
<dbReference type="OrthoDB" id="5152816at2759"/>
<dbReference type="Proteomes" id="UP000777438">
    <property type="component" value="Unassembled WGS sequence"/>
</dbReference>
<evidence type="ECO:0000313" key="4">
    <source>
        <dbReference type="Proteomes" id="UP000777438"/>
    </source>
</evidence>
<proteinExistence type="predicted"/>
<dbReference type="EMBL" id="JAGPYM010000029">
    <property type="protein sequence ID" value="KAH6879405.1"/>
    <property type="molecule type" value="Genomic_DNA"/>
</dbReference>
<evidence type="ECO:0000256" key="1">
    <source>
        <dbReference type="SAM" id="MobiDB-lite"/>
    </source>
</evidence>
<comment type="caution">
    <text evidence="3">The sequence shown here is derived from an EMBL/GenBank/DDBJ whole genome shotgun (WGS) entry which is preliminary data.</text>
</comment>
<dbReference type="AlphaFoldDB" id="A0A9P8VUU5"/>
<feature type="compositionally biased region" description="Low complexity" evidence="1">
    <location>
        <begin position="205"/>
        <end position="274"/>
    </location>
</feature>
<feature type="region of interest" description="Disordered" evidence="1">
    <location>
        <begin position="199"/>
        <end position="288"/>
    </location>
</feature>
<evidence type="ECO:0000256" key="2">
    <source>
        <dbReference type="SAM" id="SignalP"/>
    </source>
</evidence>
<feature type="signal peptide" evidence="2">
    <location>
        <begin position="1"/>
        <end position="21"/>
    </location>
</feature>
<keyword evidence="4" id="KW-1185">Reference proteome</keyword>
<dbReference type="Gene3D" id="2.60.120.260">
    <property type="entry name" value="Galactose-binding domain-like"/>
    <property type="match status" value="1"/>
</dbReference>
<keyword evidence="2" id="KW-0732">Signal</keyword>
<reference evidence="3 4" key="1">
    <citation type="journal article" date="2021" name="Nat. Commun.">
        <title>Genetic determinants of endophytism in the Arabidopsis root mycobiome.</title>
        <authorList>
            <person name="Mesny F."/>
            <person name="Miyauchi S."/>
            <person name="Thiergart T."/>
            <person name="Pickel B."/>
            <person name="Atanasova L."/>
            <person name="Karlsson M."/>
            <person name="Huettel B."/>
            <person name="Barry K.W."/>
            <person name="Haridas S."/>
            <person name="Chen C."/>
            <person name="Bauer D."/>
            <person name="Andreopoulos W."/>
            <person name="Pangilinan J."/>
            <person name="LaButti K."/>
            <person name="Riley R."/>
            <person name="Lipzen A."/>
            <person name="Clum A."/>
            <person name="Drula E."/>
            <person name="Henrissat B."/>
            <person name="Kohler A."/>
            <person name="Grigoriev I.V."/>
            <person name="Martin F.M."/>
            <person name="Hacquard S."/>
        </authorList>
    </citation>
    <scope>NUCLEOTIDE SEQUENCE [LARGE SCALE GENOMIC DNA]</scope>
    <source>
        <strain evidence="3 4">MPI-CAGE-CH-0241</strain>
    </source>
</reference>
<organism evidence="3 4">
    <name type="scientific">Thelonectria olida</name>
    <dbReference type="NCBI Taxonomy" id="1576542"/>
    <lineage>
        <taxon>Eukaryota</taxon>
        <taxon>Fungi</taxon>
        <taxon>Dikarya</taxon>
        <taxon>Ascomycota</taxon>
        <taxon>Pezizomycotina</taxon>
        <taxon>Sordariomycetes</taxon>
        <taxon>Hypocreomycetidae</taxon>
        <taxon>Hypocreales</taxon>
        <taxon>Nectriaceae</taxon>
        <taxon>Thelonectria</taxon>
    </lineage>
</organism>
<gene>
    <name evidence="3" type="ORF">B0T10DRAFT_158034</name>
</gene>
<feature type="region of interest" description="Disordered" evidence="1">
    <location>
        <begin position="28"/>
        <end position="47"/>
    </location>
</feature>